<dbReference type="InterPro" id="IPR001645">
    <property type="entry name" value="Folylpolyglutamate_synth"/>
</dbReference>
<dbReference type="EC" id="6.3.2.17" evidence="17"/>
<evidence type="ECO:0000256" key="4">
    <source>
        <dbReference type="ARBA" id="ARBA00005150"/>
    </source>
</evidence>
<dbReference type="SUPFAM" id="SSF53244">
    <property type="entry name" value="MurD-like peptide ligases, peptide-binding domain"/>
    <property type="match status" value="1"/>
</dbReference>
<evidence type="ECO:0000256" key="19">
    <source>
        <dbReference type="PIRSR" id="PIRSR038895-2"/>
    </source>
</evidence>
<comment type="cofactor">
    <cofactor evidence="17">
        <name>a monovalent cation</name>
        <dbReference type="ChEBI" id="CHEBI:60242"/>
    </cofactor>
    <text evidence="17">A monovalent cation.</text>
</comment>
<dbReference type="GO" id="GO:0004326">
    <property type="term" value="F:tetrahydrofolylpolyglutamate synthase activity"/>
    <property type="evidence" value="ECO:0007669"/>
    <property type="project" value="UniProtKB-EC"/>
</dbReference>
<evidence type="ECO:0000256" key="8">
    <source>
        <dbReference type="ARBA" id="ARBA00022598"/>
    </source>
</evidence>
<comment type="similarity">
    <text evidence="5 17">Belongs to the folylpolyglutamate synthase family.</text>
</comment>
<organism evidence="21 22">
    <name type="scientific">Daphnia sinensis</name>
    <dbReference type="NCBI Taxonomy" id="1820382"/>
    <lineage>
        <taxon>Eukaryota</taxon>
        <taxon>Metazoa</taxon>
        <taxon>Ecdysozoa</taxon>
        <taxon>Arthropoda</taxon>
        <taxon>Crustacea</taxon>
        <taxon>Branchiopoda</taxon>
        <taxon>Diplostraca</taxon>
        <taxon>Cladocera</taxon>
        <taxon>Anomopoda</taxon>
        <taxon>Daphniidae</taxon>
        <taxon>Daphnia</taxon>
        <taxon>Daphnia similis group</taxon>
    </lineage>
</organism>
<sequence>MHVLFTYSVKRLNFSFSHASKLFRKTKFLLMDYADLKTFSCYKENNYEAAVETLNSLQSNASVLEKARLQKDRQAVTNVPFTEKYLNRLGISLDKIDQQLKIIHVSGTKGKGSTCAFCESILRHHGLKTGFYSSPHLIEVRERIRINGKPLSKEEFARYFWEVYNPLKNYMDDEHDMPAYFKFMTIMAFYVFLNEEVEVAVFEVGIGGLYDCTNVIRKPVVVGITSLGLDHVSLLGNTVEKIAFHKAGIMKPSVPTYTVGDQPGESLHILAEKALDIKCPLYIVPSLDEYHWAPYQIKLGLSGKVQWKNASLALQLSRAFLNPKIESVSAEQEKFIFPVRALPFQIHLPDVLGLAQTSWPGRSQIVHLKNATFYVDGAHTPESIEACVEWFLQASASSKRRPKRVLIFNTTGDRNPSLLLAPLKRCQFDVAIFCSNIIGSANESASKDLLNLMVTKDQQVRRSNVNSDAWLENGFRSNGTLSQKQIVVALPTISTALEYVNDKLVDNENGGLDVLVTGSLHLVGGVLSLLDPDHNFLLVSKTNSISLKTS</sequence>
<comment type="function">
    <text evidence="17">Catalyzes conversion of folates to polyglutamate derivatives allowing concentration of folate compounds in the cell and the intracellular retention of these cofactors, which are important substrates for most of the folate-dependent enzymes that are involved in one-carbon transfer reactions involved in purine, pyrimidine and amino acid synthesis.</text>
</comment>
<dbReference type="PROSITE" id="PS01012">
    <property type="entry name" value="FOLYLPOLYGLU_SYNT_2"/>
    <property type="match status" value="1"/>
</dbReference>
<keyword evidence="12 18" id="KW-0067">ATP-binding</keyword>
<dbReference type="InterPro" id="IPR036565">
    <property type="entry name" value="Mur-like_cat_sf"/>
</dbReference>
<comment type="catalytic activity">
    <reaction evidence="16 17">
        <text>(6S)-5,6,7,8-tetrahydrofolyl-(gamma-L-Glu)(n) + L-glutamate + ATP = (6S)-5,6,7,8-tetrahydrofolyl-(gamma-L-Glu)(n+1) + ADP + phosphate + H(+)</text>
        <dbReference type="Rhea" id="RHEA:10580"/>
        <dbReference type="Rhea" id="RHEA-COMP:14738"/>
        <dbReference type="Rhea" id="RHEA-COMP:14740"/>
        <dbReference type="ChEBI" id="CHEBI:15378"/>
        <dbReference type="ChEBI" id="CHEBI:29985"/>
        <dbReference type="ChEBI" id="CHEBI:30616"/>
        <dbReference type="ChEBI" id="CHEBI:43474"/>
        <dbReference type="ChEBI" id="CHEBI:141005"/>
        <dbReference type="ChEBI" id="CHEBI:456216"/>
        <dbReference type="EC" id="6.3.2.17"/>
    </reaction>
</comment>
<evidence type="ECO:0000313" key="21">
    <source>
        <dbReference type="EMBL" id="KAI9557325.1"/>
    </source>
</evidence>
<evidence type="ECO:0000256" key="7">
    <source>
        <dbReference type="ARBA" id="ARBA00022563"/>
    </source>
</evidence>
<evidence type="ECO:0000259" key="20">
    <source>
        <dbReference type="Pfam" id="PF08245"/>
    </source>
</evidence>
<keyword evidence="22" id="KW-1185">Reference proteome</keyword>
<evidence type="ECO:0000256" key="3">
    <source>
        <dbReference type="ARBA" id="ARBA00004496"/>
    </source>
</evidence>
<name>A0AAD5PVT5_9CRUS</name>
<dbReference type="AlphaFoldDB" id="A0AAD5PVT5"/>
<dbReference type="PANTHER" id="PTHR11136:SF5">
    <property type="entry name" value="FOLYLPOLYGLUTAMATE SYNTHASE, MITOCHONDRIAL"/>
    <property type="match status" value="1"/>
</dbReference>
<keyword evidence="7 17" id="KW-0554">One-carbon metabolism</keyword>
<feature type="binding site" evidence="18">
    <location>
        <position position="362"/>
    </location>
    <ligand>
        <name>ATP</name>
        <dbReference type="ChEBI" id="CHEBI:30616"/>
    </ligand>
</feature>
<dbReference type="Pfam" id="PF08245">
    <property type="entry name" value="Mur_ligase_M"/>
    <property type="match status" value="1"/>
</dbReference>
<accession>A0AAD5PVT5</accession>
<keyword evidence="13 19" id="KW-0460">Magnesium</keyword>
<comment type="subcellular location">
    <subcellularLocation>
        <location evidence="3">Cytoplasm</location>
    </subcellularLocation>
    <subcellularLocation>
        <location evidence="1">Mitochondrion inner membrane</location>
    </subcellularLocation>
    <subcellularLocation>
        <location evidence="2">Mitochondrion matrix</location>
    </subcellularLocation>
</comment>
<dbReference type="PANTHER" id="PTHR11136">
    <property type="entry name" value="FOLYLPOLYGLUTAMATE SYNTHASE-RELATED"/>
    <property type="match status" value="1"/>
</dbReference>
<evidence type="ECO:0000256" key="6">
    <source>
        <dbReference type="ARBA" id="ARBA00022490"/>
    </source>
</evidence>
<dbReference type="Gene3D" id="3.90.190.20">
    <property type="entry name" value="Mur ligase, C-terminal domain"/>
    <property type="match status" value="1"/>
</dbReference>
<evidence type="ECO:0000256" key="10">
    <source>
        <dbReference type="ARBA" id="ARBA00022741"/>
    </source>
</evidence>
<keyword evidence="10 18" id="KW-0547">Nucleotide-binding</keyword>
<dbReference type="GO" id="GO:0006730">
    <property type="term" value="P:one-carbon metabolic process"/>
    <property type="evidence" value="ECO:0007669"/>
    <property type="project" value="UniProtKB-KW"/>
</dbReference>
<comment type="caution">
    <text evidence="21">The sequence shown here is derived from an EMBL/GenBank/DDBJ whole genome shotgun (WGS) entry which is preliminary data.</text>
</comment>
<gene>
    <name evidence="21" type="ORF">GHT06_017153</name>
</gene>
<proteinExistence type="inferred from homology"/>
<keyword evidence="6" id="KW-0963">Cytoplasm</keyword>
<dbReference type="SUPFAM" id="SSF53623">
    <property type="entry name" value="MurD-like peptide ligases, catalytic domain"/>
    <property type="match status" value="1"/>
</dbReference>
<evidence type="ECO:0000313" key="22">
    <source>
        <dbReference type="Proteomes" id="UP000820818"/>
    </source>
</evidence>
<feature type="binding site" evidence="19">
    <location>
        <position position="134"/>
    </location>
    <ligand>
        <name>Mg(2+)</name>
        <dbReference type="ChEBI" id="CHEBI:18420"/>
        <label>1</label>
    </ligand>
</feature>
<dbReference type="GO" id="GO:0005524">
    <property type="term" value="F:ATP binding"/>
    <property type="evidence" value="ECO:0007669"/>
    <property type="project" value="UniProtKB-KW"/>
</dbReference>
<dbReference type="InterPro" id="IPR013221">
    <property type="entry name" value="Mur_ligase_cen"/>
</dbReference>
<evidence type="ECO:0000256" key="14">
    <source>
        <dbReference type="ARBA" id="ARBA00023128"/>
    </source>
</evidence>
<dbReference type="Gene3D" id="3.40.1190.10">
    <property type="entry name" value="Mur-like, catalytic domain"/>
    <property type="match status" value="1"/>
</dbReference>
<evidence type="ECO:0000256" key="11">
    <source>
        <dbReference type="ARBA" id="ARBA00022792"/>
    </source>
</evidence>
<evidence type="ECO:0000256" key="17">
    <source>
        <dbReference type="PIRNR" id="PIRNR038895"/>
    </source>
</evidence>
<keyword evidence="14" id="KW-0496">Mitochondrion</keyword>
<dbReference type="PIRSF" id="PIRSF038895">
    <property type="entry name" value="FPGS"/>
    <property type="match status" value="1"/>
</dbReference>
<evidence type="ECO:0000256" key="5">
    <source>
        <dbReference type="ARBA" id="ARBA00008276"/>
    </source>
</evidence>
<dbReference type="InterPro" id="IPR023600">
    <property type="entry name" value="Folylpolyglutamate_synth_euk"/>
</dbReference>
<evidence type="ECO:0000256" key="16">
    <source>
        <dbReference type="ARBA" id="ARBA00047493"/>
    </source>
</evidence>
<evidence type="ECO:0000256" key="2">
    <source>
        <dbReference type="ARBA" id="ARBA00004305"/>
    </source>
</evidence>
<dbReference type="GO" id="GO:0046872">
    <property type="term" value="F:metal ion binding"/>
    <property type="evidence" value="ECO:0007669"/>
    <property type="project" value="UniProtKB-KW"/>
</dbReference>
<reference evidence="21 22" key="1">
    <citation type="submission" date="2022-05" db="EMBL/GenBank/DDBJ databases">
        <title>A multi-omics perspective on studying reproductive biology in Daphnia sinensis.</title>
        <authorList>
            <person name="Jia J."/>
        </authorList>
    </citation>
    <scope>NUCLEOTIDE SEQUENCE [LARGE SCALE GENOMIC DNA]</scope>
    <source>
        <strain evidence="21 22">WSL</strain>
    </source>
</reference>
<keyword evidence="11" id="KW-0999">Mitochondrion inner membrane</keyword>
<keyword evidence="8 17" id="KW-0436">Ligase</keyword>
<dbReference type="Proteomes" id="UP000820818">
    <property type="component" value="Linkage Group LG6"/>
</dbReference>
<dbReference type="GO" id="GO:0005759">
    <property type="term" value="C:mitochondrial matrix"/>
    <property type="evidence" value="ECO:0007669"/>
    <property type="project" value="UniProtKB-SubCell"/>
</dbReference>
<feature type="domain" description="Mur ligase central" evidence="20">
    <location>
        <begin position="105"/>
        <end position="253"/>
    </location>
</feature>
<evidence type="ECO:0000256" key="1">
    <source>
        <dbReference type="ARBA" id="ARBA00004273"/>
    </source>
</evidence>
<evidence type="ECO:0000256" key="9">
    <source>
        <dbReference type="ARBA" id="ARBA00022723"/>
    </source>
</evidence>
<dbReference type="NCBIfam" id="TIGR01499">
    <property type="entry name" value="folC"/>
    <property type="match status" value="1"/>
</dbReference>
<evidence type="ECO:0000256" key="12">
    <source>
        <dbReference type="ARBA" id="ARBA00022840"/>
    </source>
</evidence>
<dbReference type="InterPro" id="IPR036615">
    <property type="entry name" value="Mur_ligase_C_dom_sf"/>
</dbReference>
<evidence type="ECO:0000256" key="18">
    <source>
        <dbReference type="PIRSR" id="PIRSR038895-1"/>
    </source>
</evidence>
<dbReference type="EMBL" id="WJBH02000006">
    <property type="protein sequence ID" value="KAI9557325.1"/>
    <property type="molecule type" value="Genomic_DNA"/>
</dbReference>
<feature type="binding site" evidence="19">
    <location>
        <position position="203"/>
    </location>
    <ligand>
        <name>Mg(2+)</name>
        <dbReference type="ChEBI" id="CHEBI:18420"/>
        <label>1</label>
    </ligand>
</feature>
<dbReference type="GO" id="GO:0005743">
    <property type="term" value="C:mitochondrial inner membrane"/>
    <property type="evidence" value="ECO:0007669"/>
    <property type="project" value="UniProtKB-SubCell"/>
</dbReference>
<evidence type="ECO:0000256" key="13">
    <source>
        <dbReference type="ARBA" id="ARBA00022842"/>
    </source>
</evidence>
<protein>
    <recommendedName>
        <fullName evidence="17">Folylpolyglutamate synthase</fullName>
        <ecNumber evidence="17">6.3.2.17</ecNumber>
    </recommendedName>
    <alternativeName>
        <fullName evidence="17">Folylpoly-gamma-glutamate synthetase</fullName>
    </alternativeName>
    <alternativeName>
        <fullName evidence="17">Tetrahydrofolylpolyglutamate synthase</fullName>
    </alternativeName>
</protein>
<comment type="pathway">
    <text evidence="4 17">Cofactor biosynthesis; tetrahydrofolylpolyglutamate biosynthesis.</text>
</comment>
<feature type="binding site" evidence="19">
    <location>
        <position position="231"/>
    </location>
    <ligand>
        <name>Mg(2+)</name>
        <dbReference type="ChEBI" id="CHEBI:18420"/>
        <label>1</label>
    </ligand>
</feature>
<feature type="binding site" evidence="18">
    <location>
        <position position="376"/>
    </location>
    <ligand>
        <name>ATP</name>
        <dbReference type="ChEBI" id="CHEBI:30616"/>
    </ligand>
</feature>
<keyword evidence="15" id="KW-0472">Membrane</keyword>
<dbReference type="GO" id="GO:0005829">
    <property type="term" value="C:cytosol"/>
    <property type="evidence" value="ECO:0007669"/>
    <property type="project" value="TreeGrafter"/>
</dbReference>
<evidence type="ECO:0000256" key="15">
    <source>
        <dbReference type="ARBA" id="ARBA00023136"/>
    </source>
</evidence>
<keyword evidence="9 19" id="KW-0479">Metal-binding</keyword>
<dbReference type="PROSITE" id="PS01011">
    <property type="entry name" value="FOLYLPOLYGLU_SYNT_1"/>
    <property type="match status" value="1"/>
</dbReference>
<dbReference type="InterPro" id="IPR018109">
    <property type="entry name" value="Folylpolyglutamate_synth_CS"/>
</dbReference>
<dbReference type="FunFam" id="3.40.1190.10:FF:000020">
    <property type="entry name" value="Folylpolyglutamate synthase"/>
    <property type="match status" value="1"/>
</dbReference>